<name>A0A511MX33_DEIC1</name>
<accession>A0A511MX33</accession>
<evidence type="ECO:0000313" key="2">
    <source>
        <dbReference type="Proteomes" id="UP000321306"/>
    </source>
</evidence>
<organism evidence="1 2">
    <name type="scientific">Deinococcus cellulosilyticus (strain DSM 18568 / NBRC 106333 / KACC 11606 / 5516J-15)</name>
    <dbReference type="NCBI Taxonomy" id="1223518"/>
    <lineage>
        <taxon>Bacteria</taxon>
        <taxon>Thermotogati</taxon>
        <taxon>Deinococcota</taxon>
        <taxon>Deinococci</taxon>
        <taxon>Deinococcales</taxon>
        <taxon>Deinococcaceae</taxon>
        <taxon>Deinococcus</taxon>
    </lineage>
</organism>
<evidence type="ECO:0000313" key="1">
    <source>
        <dbReference type="EMBL" id="GEM44828.1"/>
    </source>
</evidence>
<reference evidence="1 2" key="1">
    <citation type="submission" date="2019-07" db="EMBL/GenBank/DDBJ databases">
        <title>Whole genome shotgun sequence of Deinococcus cellulosilyticus NBRC 106333.</title>
        <authorList>
            <person name="Hosoyama A."/>
            <person name="Uohara A."/>
            <person name="Ohji S."/>
            <person name="Ichikawa N."/>
        </authorList>
    </citation>
    <scope>NUCLEOTIDE SEQUENCE [LARGE SCALE GENOMIC DNA]</scope>
    <source>
        <strain evidence="1 2">NBRC 106333</strain>
    </source>
</reference>
<dbReference type="AlphaFoldDB" id="A0A511MX33"/>
<keyword evidence="2" id="KW-1185">Reference proteome</keyword>
<sequence length="65" mass="7373">MSENKPQTESIEVIADRLQTPKWQLDGLLLRKGWAFGHPITEAQFKKELKAWLTGPTVPAQKGEK</sequence>
<dbReference type="Proteomes" id="UP000321306">
    <property type="component" value="Unassembled WGS sequence"/>
</dbReference>
<gene>
    <name evidence="1" type="ORF">DC3_04630</name>
</gene>
<proteinExistence type="predicted"/>
<dbReference type="RefSeq" id="WP_146881956.1">
    <property type="nucleotide sequence ID" value="NZ_BJXB01000001.1"/>
</dbReference>
<comment type="caution">
    <text evidence="1">The sequence shown here is derived from an EMBL/GenBank/DDBJ whole genome shotgun (WGS) entry which is preliminary data.</text>
</comment>
<dbReference type="EMBL" id="BJXB01000001">
    <property type="protein sequence ID" value="GEM44828.1"/>
    <property type="molecule type" value="Genomic_DNA"/>
</dbReference>
<protein>
    <submittedName>
        <fullName evidence="1">Uncharacterized protein</fullName>
    </submittedName>
</protein>